<keyword evidence="2" id="KW-0238">DNA-binding</keyword>
<reference evidence="2 3" key="1">
    <citation type="submission" date="2019-04" db="EMBL/GenBank/DDBJ databases">
        <title>Three New Species of Nocardioides, Nocardioides euryhalodurans sp. nov., Nocardioides seonyuensis sp. nov. and Nocardioides eburneoflavus sp. nov. Isolated from Soil.</title>
        <authorList>
            <person name="Roh S.G."/>
            <person name="Lee C."/>
            <person name="Kim M.-K."/>
            <person name="Kim S.B."/>
        </authorList>
    </citation>
    <scope>NUCLEOTIDE SEQUENCE [LARGE SCALE GENOMIC DNA]</scope>
    <source>
        <strain evidence="2 3">MMS17-SY213</strain>
    </source>
</reference>
<dbReference type="NCBIfam" id="TIGR01764">
    <property type="entry name" value="excise"/>
    <property type="match status" value="1"/>
</dbReference>
<dbReference type="InterPro" id="IPR036388">
    <property type="entry name" value="WH-like_DNA-bd_sf"/>
</dbReference>
<dbReference type="Pfam" id="PF12728">
    <property type="entry name" value="HTH_17"/>
    <property type="match status" value="1"/>
</dbReference>
<name>A0A4Z1CH64_9ACTN</name>
<dbReference type="GO" id="GO:0003677">
    <property type="term" value="F:DNA binding"/>
    <property type="evidence" value="ECO:0007669"/>
    <property type="project" value="UniProtKB-KW"/>
</dbReference>
<evidence type="ECO:0000313" key="3">
    <source>
        <dbReference type="Proteomes" id="UP000297496"/>
    </source>
</evidence>
<dbReference type="InterPro" id="IPR041657">
    <property type="entry name" value="HTH_17"/>
</dbReference>
<dbReference type="OrthoDB" id="194758at2"/>
<feature type="domain" description="Helix-turn-helix" evidence="1">
    <location>
        <begin position="13"/>
        <end position="63"/>
    </location>
</feature>
<organism evidence="2 3">
    <name type="scientific">Nocardioides eburneiflavus</name>
    <dbReference type="NCBI Taxonomy" id="2518372"/>
    <lineage>
        <taxon>Bacteria</taxon>
        <taxon>Bacillati</taxon>
        <taxon>Actinomycetota</taxon>
        <taxon>Actinomycetes</taxon>
        <taxon>Propionibacteriales</taxon>
        <taxon>Nocardioidaceae</taxon>
        <taxon>Nocardioides</taxon>
    </lineage>
</organism>
<gene>
    <name evidence="2" type="ORF">EXE59_16570</name>
</gene>
<dbReference type="SUPFAM" id="SSF46955">
    <property type="entry name" value="Putative DNA-binding domain"/>
    <property type="match status" value="1"/>
</dbReference>
<evidence type="ECO:0000259" key="1">
    <source>
        <dbReference type="Pfam" id="PF12728"/>
    </source>
</evidence>
<dbReference type="InterPro" id="IPR009061">
    <property type="entry name" value="DNA-bd_dom_put_sf"/>
</dbReference>
<sequence>MNPRKSSRSPLPLMSTEELASYLNVPVRTIEKWREKGTAPRGFKVGVGWRYDLDDVRSWLAQRAA</sequence>
<comment type="caution">
    <text evidence="2">The sequence shown here is derived from an EMBL/GenBank/DDBJ whole genome shotgun (WGS) entry which is preliminary data.</text>
</comment>
<accession>A0A4Z1CH64</accession>
<dbReference type="Gene3D" id="1.10.10.10">
    <property type="entry name" value="Winged helix-like DNA-binding domain superfamily/Winged helix DNA-binding domain"/>
    <property type="match status" value="1"/>
</dbReference>
<evidence type="ECO:0000313" key="2">
    <source>
        <dbReference type="EMBL" id="TGN65388.1"/>
    </source>
</evidence>
<keyword evidence="3" id="KW-1185">Reference proteome</keyword>
<proteinExistence type="predicted"/>
<protein>
    <submittedName>
        <fullName evidence="2">DNA-binding protein</fullName>
    </submittedName>
</protein>
<dbReference type="InterPro" id="IPR010093">
    <property type="entry name" value="SinI_DNA-bd"/>
</dbReference>
<dbReference type="Proteomes" id="UP000297496">
    <property type="component" value="Unassembled WGS sequence"/>
</dbReference>
<dbReference type="EMBL" id="SRRO01000001">
    <property type="protein sequence ID" value="TGN65388.1"/>
    <property type="molecule type" value="Genomic_DNA"/>
</dbReference>
<dbReference type="AlphaFoldDB" id="A0A4Z1CH64"/>